<dbReference type="SUPFAM" id="SSF53448">
    <property type="entry name" value="Nucleotide-diphospho-sugar transferases"/>
    <property type="match status" value="1"/>
</dbReference>
<keyword evidence="2" id="KW-0548">Nucleotidyltransferase</keyword>
<evidence type="ECO:0000313" key="5">
    <source>
        <dbReference type="Proteomes" id="UP000669060"/>
    </source>
</evidence>
<feature type="domain" description="Nucleotidyl transferase" evidence="3">
    <location>
        <begin position="2"/>
        <end position="121"/>
    </location>
</feature>
<sequence length="225" mass="24331">MKAMILAAGKGERLRPLTLHTPKPLVRAAGVPLIERQLLALRQAGFEQLVINHAWLGQQIEDYLGDGGRFGVSIRYSAEGEPLETGGGIFRALALLGEAPFAIANGDIWTDFDYAPLHTALADGDLVHLVLVDNPDHNGRGDFCLRDGRVEDYRDGEPSLTYSGIAVLHPALFDGCQDGAFKLAPLLRAAMAAGRVSGVHHRGQWVDVGTHERLAEVERRLAAEG</sequence>
<proteinExistence type="predicted"/>
<dbReference type="Proteomes" id="UP000669060">
    <property type="component" value="Unassembled WGS sequence"/>
</dbReference>
<dbReference type="InterPro" id="IPR054790">
    <property type="entry name" value="MurU"/>
</dbReference>
<dbReference type="RefSeq" id="WP_208315855.1">
    <property type="nucleotide sequence ID" value="NZ_JAELYA010000008.1"/>
</dbReference>
<name>A0ABS3TY66_9PSED</name>
<dbReference type="Pfam" id="PF00483">
    <property type="entry name" value="NTP_transferase"/>
    <property type="match status" value="1"/>
</dbReference>
<gene>
    <name evidence="4" type="ORF">JFY56_20290</name>
</gene>
<dbReference type="PANTHER" id="PTHR43584:SF8">
    <property type="entry name" value="N-ACETYLMURAMATE ALPHA-1-PHOSPHATE URIDYLYLTRANSFERASE"/>
    <property type="match status" value="1"/>
</dbReference>
<comment type="caution">
    <text evidence="4">The sequence shown here is derived from an EMBL/GenBank/DDBJ whole genome shotgun (WGS) entry which is preliminary data.</text>
</comment>
<evidence type="ECO:0000256" key="1">
    <source>
        <dbReference type="ARBA" id="ARBA00022679"/>
    </source>
</evidence>
<evidence type="ECO:0000313" key="4">
    <source>
        <dbReference type="EMBL" id="MBO3277559.1"/>
    </source>
</evidence>
<dbReference type="InterPro" id="IPR005835">
    <property type="entry name" value="NTP_transferase_dom"/>
</dbReference>
<dbReference type="InterPro" id="IPR029044">
    <property type="entry name" value="Nucleotide-diphossugar_trans"/>
</dbReference>
<keyword evidence="1" id="KW-0808">Transferase</keyword>
<dbReference type="InterPro" id="IPR050065">
    <property type="entry name" value="GlmU-like"/>
</dbReference>
<protein>
    <submittedName>
        <fullName evidence="4">Nucleotidyltransferase family protein</fullName>
    </submittedName>
</protein>
<dbReference type="CDD" id="cd06422">
    <property type="entry name" value="NTP_transferase_like_1"/>
    <property type="match status" value="1"/>
</dbReference>
<keyword evidence="5" id="KW-1185">Reference proteome</keyword>
<reference evidence="4 5" key="1">
    <citation type="submission" date="2020-12" db="EMBL/GenBank/DDBJ databases">
        <title>Pseudomonas schmalbachii sp. nov. isolated from millipede gut.</title>
        <authorList>
            <person name="Shelomi M."/>
        </authorList>
    </citation>
    <scope>NUCLEOTIDE SEQUENCE [LARGE SCALE GENOMIC DNA]</scope>
    <source>
        <strain evidence="4 5">Milli4</strain>
    </source>
</reference>
<dbReference type="EMBL" id="JAELYA010000008">
    <property type="protein sequence ID" value="MBO3277559.1"/>
    <property type="molecule type" value="Genomic_DNA"/>
</dbReference>
<evidence type="ECO:0000259" key="3">
    <source>
        <dbReference type="Pfam" id="PF00483"/>
    </source>
</evidence>
<organism evidence="4 5">
    <name type="scientific">Pseudomonas schmalbachii</name>
    <dbReference type="NCBI Taxonomy" id="2816993"/>
    <lineage>
        <taxon>Bacteria</taxon>
        <taxon>Pseudomonadati</taxon>
        <taxon>Pseudomonadota</taxon>
        <taxon>Gammaproteobacteria</taxon>
        <taxon>Pseudomonadales</taxon>
        <taxon>Pseudomonadaceae</taxon>
        <taxon>Pseudomonas</taxon>
    </lineage>
</organism>
<accession>A0ABS3TY66</accession>
<dbReference type="PANTHER" id="PTHR43584">
    <property type="entry name" value="NUCLEOTIDYL TRANSFERASE"/>
    <property type="match status" value="1"/>
</dbReference>
<evidence type="ECO:0000256" key="2">
    <source>
        <dbReference type="ARBA" id="ARBA00022695"/>
    </source>
</evidence>
<dbReference type="Gene3D" id="3.90.550.10">
    <property type="entry name" value="Spore Coat Polysaccharide Biosynthesis Protein SpsA, Chain A"/>
    <property type="match status" value="1"/>
</dbReference>
<dbReference type="NCBIfam" id="NF045761">
    <property type="entry name" value="NAMPUrTaseMurU"/>
    <property type="match status" value="1"/>
</dbReference>